<keyword evidence="1" id="KW-0732">Signal</keyword>
<dbReference type="EMBL" id="MKXG01000207">
    <property type="protein sequence ID" value="PJZ15874.1"/>
    <property type="molecule type" value="Genomic_DNA"/>
</dbReference>
<accession>A0A2M9WL83</accession>
<organism evidence="4 5">
    <name type="scientific">Lactobacillus crispatus</name>
    <dbReference type="NCBI Taxonomy" id="47770"/>
    <lineage>
        <taxon>Bacteria</taxon>
        <taxon>Bacillati</taxon>
        <taxon>Bacillota</taxon>
        <taxon>Bacilli</taxon>
        <taxon>Lactobacillales</taxon>
        <taxon>Lactobacillaceae</taxon>
        <taxon>Lactobacillus</taxon>
    </lineage>
</organism>
<evidence type="ECO:0000313" key="4">
    <source>
        <dbReference type="EMBL" id="PJZ15874.1"/>
    </source>
</evidence>
<protein>
    <submittedName>
        <fullName evidence="4">Uncharacterized protein</fullName>
    </submittedName>
</protein>
<comment type="caution">
    <text evidence="4">The sequence shown here is derived from an EMBL/GenBank/DDBJ whole genome shotgun (WGS) entry which is preliminary data.</text>
</comment>
<evidence type="ECO:0000256" key="1">
    <source>
        <dbReference type="SAM" id="SignalP"/>
    </source>
</evidence>
<dbReference type="Proteomes" id="UP000231914">
    <property type="component" value="Unassembled WGS sequence"/>
</dbReference>
<dbReference type="RefSeq" id="WP_100733029.1">
    <property type="nucleotide sequence ID" value="NZ_JADPAW010000032.1"/>
</dbReference>
<evidence type="ECO:0000313" key="6">
    <source>
        <dbReference type="Proteomes" id="UP000460132"/>
    </source>
</evidence>
<dbReference type="EMBL" id="WWFF01000006">
    <property type="protein sequence ID" value="MYN53647.1"/>
    <property type="molecule type" value="Genomic_DNA"/>
</dbReference>
<proteinExistence type="predicted"/>
<evidence type="ECO:0000313" key="2">
    <source>
        <dbReference type="EMBL" id="MDT9608723.1"/>
    </source>
</evidence>
<feature type="chain" id="PRO_5042697818" evidence="1">
    <location>
        <begin position="30"/>
        <end position="235"/>
    </location>
</feature>
<reference evidence="3 6" key="2">
    <citation type="submission" date="2020-01" db="EMBL/GenBank/DDBJ databases">
        <title>Vaginal microbiome of pregnant Indian women: Insights into the genome of dominants Lactobacillus species.</title>
        <authorList>
            <person name="Das B."/>
            <person name="Mehta O."/>
            <person name="Ghosh T.S."/>
            <person name="Kothidar A."/>
            <person name="Gowtham M.R."/>
            <person name="Mitra R."/>
            <person name="Kshetrapal P."/>
            <person name="Wadhwa N."/>
            <person name="Thiruvengadam R."/>
            <person name="Nair G.B."/>
            <person name="Bhatnagar S."/>
            <person name="Pore S."/>
        </authorList>
    </citation>
    <scope>NUCLEOTIDE SEQUENCE [LARGE SCALE GENOMIC DNA]</scope>
    <source>
        <strain evidence="3 6">Indica2</strain>
    </source>
</reference>
<gene>
    <name evidence="4" type="ORF">BHU41_00610</name>
    <name evidence="3" type="ORF">GTK63_04810</name>
    <name evidence="2" type="ORF">RON39_01050</name>
</gene>
<dbReference type="Proteomes" id="UP000460132">
    <property type="component" value="Unassembled WGS sequence"/>
</dbReference>
<evidence type="ECO:0000313" key="3">
    <source>
        <dbReference type="EMBL" id="MYN53647.1"/>
    </source>
</evidence>
<dbReference type="EMBL" id="JAVTXN010000003">
    <property type="protein sequence ID" value="MDT9608723.1"/>
    <property type="molecule type" value="Genomic_DNA"/>
</dbReference>
<reference evidence="2" key="3">
    <citation type="submission" date="2023-08" db="EMBL/GenBank/DDBJ databases">
        <title>Lactobacillus from the Female Urinary Tract.</title>
        <authorList>
            <person name="Stegman N."/>
            <person name="Jackson B."/>
            <person name="Steiling M."/>
            <person name="Sedano C."/>
            <person name="Wolfe A."/>
            <person name="Putonti C."/>
        </authorList>
    </citation>
    <scope>NUCLEOTIDE SEQUENCE</scope>
    <source>
        <strain evidence="2">UMB5661</strain>
    </source>
</reference>
<reference evidence="4 5" key="1">
    <citation type="submission" date="2016-10" db="EMBL/GenBank/DDBJ databases">
        <title>WGS of isloates from the oral cavity of healthy individuals.</title>
        <authorList>
            <person name="Sharma S."/>
            <person name="Pal V.K."/>
            <person name="Patil P.B."/>
            <person name="Korpole S."/>
            <person name="Grover V."/>
        </authorList>
    </citation>
    <scope>NUCLEOTIDE SEQUENCE [LARGE SCALE GENOMIC DNA]</scope>
    <source>
        <strain evidence="4 5">DISK12</strain>
    </source>
</reference>
<feature type="signal peptide" evidence="1">
    <location>
        <begin position="1"/>
        <end position="29"/>
    </location>
</feature>
<sequence>MKKSIKLVNVLSVSVLALGLVAPVTTVSADTANSDTTESIKNNETTSTQYTVPSQFKEIDKYVTVKDNQYVLSLPQNSNINTQAKKNAESQLNIANQVVKNQNLVIDPQTKFADPISLDTNSPFIALAKRPANENRTYPWGVRSIFRSNAAVRTRVNIYNNIYIGALAVGDVSGTAGMVGFPWASLIGTLGSAAVSDRCQTWANRLQSYNNSHRKSKIYQDINWALQDSEGVWHD</sequence>
<dbReference type="AlphaFoldDB" id="A0A2M9WL83"/>
<name>A0A2M9WL83_9LACO</name>
<evidence type="ECO:0000313" key="5">
    <source>
        <dbReference type="Proteomes" id="UP000231914"/>
    </source>
</evidence>
<dbReference type="Proteomes" id="UP001253287">
    <property type="component" value="Unassembled WGS sequence"/>
</dbReference>